<evidence type="ECO:0000256" key="2">
    <source>
        <dbReference type="SAM" id="SignalP"/>
    </source>
</evidence>
<sequence length="120" mass="13583">MKLLIAILMFSLSAYSQSNASREVLLFYPTNKADTVSKQIKVFSKDLSGLSERQIKIKRIVTNGKDFEKYNNLKINPNLFTLVLVGKDGGVKFSSNTVITSSKLYGLIDQMPMRKQEMKK</sequence>
<gene>
    <name evidence="4" type="ORF">ACFSSE_06205</name>
</gene>
<evidence type="ECO:0000256" key="1">
    <source>
        <dbReference type="ARBA" id="ARBA00022729"/>
    </source>
</evidence>
<dbReference type="Pfam" id="PF13778">
    <property type="entry name" value="DUF4174"/>
    <property type="match status" value="1"/>
</dbReference>
<dbReference type="Proteomes" id="UP001597546">
    <property type="component" value="Unassembled WGS sequence"/>
</dbReference>
<feature type="signal peptide" evidence="2">
    <location>
        <begin position="1"/>
        <end position="20"/>
    </location>
</feature>
<dbReference type="RefSeq" id="WP_379043967.1">
    <property type="nucleotide sequence ID" value="NZ_JBHSKW010000033.1"/>
</dbReference>
<organism evidence="4 5">
    <name type="scientific">Pedobacter alpinus</name>
    <dbReference type="NCBI Taxonomy" id="1590643"/>
    <lineage>
        <taxon>Bacteria</taxon>
        <taxon>Pseudomonadati</taxon>
        <taxon>Bacteroidota</taxon>
        <taxon>Sphingobacteriia</taxon>
        <taxon>Sphingobacteriales</taxon>
        <taxon>Sphingobacteriaceae</taxon>
        <taxon>Pedobacter</taxon>
    </lineage>
</organism>
<dbReference type="EMBL" id="JBHULV010000020">
    <property type="protein sequence ID" value="MFD2731291.1"/>
    <property type="molecule type" value="Genomic_DNA"/>
</dbReference>
<dbReference type="InterPro" id="IPR025232">
    <property type="entry name" value="DUF4174"/>
</dbReference>
<evidence type="ECO:0000313" key="5">
    <source>
        <dbReference type="Proteomes" id="UP001597546"/>
    </source>
</evidence>
<feature type="domain" description="DUF4174" evidence="3">
    <location>
        <begin position="19"/>
        <end position="117"/>
    </location>
</feature>
<comment type="caution">
    <text evidence="4">The sequence shown here is derived from an EMBL/GenBank/DDBJ whole genome shotgun (WGS) entry which is preliminary data.</text>
</comment>
<feature type="chain" id="PRO_5046519701" evidence="2">
    <location>
        <begin position="21"/>
        <end position="120"/>
    </location>
</feature>
<proteinExistence type="predicted"/>
<protein>
    <submittedName>
        <fullName evidence="4">DUF4174 domain-containing protein</fullName>
    </submittedName>
</protein>
<keyword evidence="5" id="KW-1185">Reference proteome</keyword>
<evidence type="ECO:0000259" key="3">
    <source>
        <dbReference type="Pfam" id="PF13778"/>
    </source>
</evidence>
<reference evidence="5" key="1">
    <citation type="journal article" date="2019" name="Int. J. Syst. Evol. Microbiol.">
        <title>The Global Catalogue of Microorganisms (GCM) 10K type strain sequencing project: providing services to taxonomists for standard genome sequencing and annotation.</title>
        <authorList>
            <consortium name="The Broad Institute Genomics Platform"/>
            <consortium name="The Broad Institute Genome Sequencing Center for Infectious Disease"/>
            <person name="Wu L."/>
            <person name="Ma J."/>
        </authorList>
    </citation>
    <scope>NUCLEOTIDE SEQUENCE [LARGE SCALE GENOMIC DNA]</scope>
    <source>
        <strain evidence="5">KCTC 42456</strain>
    </source>
</reference>
<name>A0ABW5TPU3_9SPHI</name>
<keyword evidence="1 2" id="KW-0732">Signal</keyword>
<accession>A0ABW5TPU3</accession>
<evidence type="ECO:0000313" key="4">
    <source>
        <dbReference type="EMBL" id="MFD2731291.1"/>
    </source>
</evidence>